<evidence type="ECO:0000313" key="2">
    <source>
        <dbReference type="EMBL" id="RKS19064.1"/>
    </source>
</evidence>
<dbReference type="OrthoDB" id="9808254at2"/>
<organism evidence="2 3">
    <name type="scientific">Flavobacterium endophyticum</name>
    <dbReference type="NCBI Taxonomy" id="1540163"/>
    <lineage>
        <taxon>Bacteria</taxon>
        <taxon>Pseudomonadati</taxon>
        <taxon>Bacteroidota</taxon>
        <taxon>Flavobacteriia</taxon>
        <taxon>Flavobacteriales</taxon>
        <taxon>Flavobacteriaceae</taxon>
        <taxon>Flavobacterium</taxon>
    </lineage>
</organism>
<name>A0A495LZF4_9FLAO</name>
<protein>
    <submittedName>
        <fullName evidence="2">Uncharacterized protein DUF1223</fullName>
    </submittedName>
</protein>
<sequence>MTRNDKIAAVVVSFLITLILYYFLIPNRNWLGKPYLETAQNDGFAVVELFTSEGCSSCPPADKLLEKIQKESNGKKIYFLAFHVDYWDHLNWKDSFSSEQSTSRQQQYSSWMNRTLIYTPQFIVNGISEFGGDDARKLYSLVADALETKPSAALILEAHANKEQLELNYETNGIEKNTSLFVALVQKQATTEVKRGENEGRLLHHVQIVRQAHTLSLEEKQGGLVLPMPKNFNTTDWEIIGFLQDDTTGAINAATKATFN</sequence>
<keyword evidence="3" id="KW-1185">Reference proteome</keyword>
<dbReference type="EMBL" id="RBLC01000005">
    <property type="protein sequence ID" value="RKS19064.1"/>
    <property type="molecule type" value="Genomic_DNA"/>
</dbReference>
<evidence type="ECO:0000256" key="1">
    <source>
        <dbReference type="SAM" id="Phobius"/>
    </source>
</evidence>
<proteinExistence type="predicted"/>
<dbReference type="PANTHER" id="PTHR36057:SF1">
    <property type="entry name" value="LIPOPROTEIN LIPID ATTACHMENT SITE-LIKE PROTEIN, PUTATIVE (DUF1223)-RELATED"/>
    <property type="match status" value="1"/>
</dbReference>
<reference evidence="2 3" key="1">
    <citation type="submission" date="2018-10" db="EMBL/GenBank/DDBJ databases">
        <title>Genomic Encyclopedia of Archaeal and Bacterial Type Strains, Phase II (KMG-II): from individual species to whole genera.</title>
        <authorList>
            <person name="Goeker M."/>
        </authorList>
    </citation>
    <scope>NUCLEOTIDE SEQUENCE [LARGE SCALE GENOMIC DNA]</scope>
    <source>
        <strain evidence="2 3">DSM 29537</strain>
    </source>
</reference>
<keyword evidence="1" id="KW-1133">Transmembrane helix</keyword>
<dbReference type="AlphaFoldDB" id="A0A495LZF4"/>
<comment type="caution">
    <text evidence="2">The sequence shown here is derived from an EMBL/GenBank/DDBJ whole genome shotgun (WGS) entry which is preliminary data.</text>
</comment>
<dbReference type="RefSeq" id="WP_121377302.1">
    <property type="nucleotide sequence ID" value="NZ_RBLC01000005.1"/>
</dbReference>
<dbReference type="SUPFAM" id="SSF52833">
    <property type="entry name" value="Thioredoxin-like"/>
    <property type="match status" value="1"/>
</dbReference>
<keyword evidence="1" id="KW-0812">Transmembrane</keyword>
<dbReference type="PANTHER" id="PTHR36057">
    <property type="match status" value="1"/>
</dbReference>
<dbReference type="InterPro" id="IPR010634">
    <property type="entry name" value="DUF1223"/>
</dbReference>
<accession>A0A495LZF4</accession>
<dbReference type="InterPro" id="IPR036249">
    <property type="entry name" value="Thioredoxin-like_sf"/>
</dbReference>
<evidence type="ECO:0000313" key="3">
    <source>
        <dbReference type="Proteomes" id="UP000277579"/>
    </source>
</evidence>
<feature type="transmembrane region" description="Helical" evidence="1">
    <location>
        <begin position="7"/>
        <end position="25"/>
    </location>
</feature>
<keyword evidence="1" id="KW-0472">Membrane</keyword>
<dbReference type="Pfam" id="PF06764">
    <property type="entry name" value="DUF1223"/>
    <property type="match status" value="1"/>
</dbReference>
<dbReference type="Proteomes" id="UP000277579">
    <property type="component" value="Unassembled WGS sequence"/>
</dbReference>
<gene>
    <name evidence="2" type="ORF">CLV94_3015</name>
</gene>